<dbReference type="Pfam" id="PF16363">
    <property type="entry name" value="GDP_Man_Dehyd"/>
    <property type="match status" value="1"/>
</dbReference>
<evidence type="ECO:0000259" key="1">
    <source>
        <dbReference type="Pfam" id="PF16363"/>
    </source>
</evidence>
<feature type="domain" description="NAD(P)-binding" evidence="1">
    <location>
        <begin position="6"/>
        <end position="334"/>
    </location>
</feature>
<dbReference type="Gene3D" id="3.90.25.10">
    <property type="entry name" value="UDP-galactose 4-epimerase, domain 1"/>
    <property type="match status" value="1"/>
</dbReference>
<evidence type="ECO:0000313" key="2">
    <source>
        <dbReference type="EMBL" id="SFD98526.1"/>
    </source>
</evidence>
<protein>
    <submittedName>
        <fullName evidence="2">UDP-glucuronate 4-epimerase</fullName>
    </submittedName>
</protein>
<dbReference type="RefSeq" id="WP_091183886.1">
    <property type="nucleotide sequence ID" value="NZ_FOMT01000002.1"/>
</dbReference>
<dbReference type="OrthoDB" id="9811743at2"/>
<sequence>MKTYCVTGGAGFIGSHLCEQLLAQGHRVINIDNFNDVYDYKTKIRNILSSTGSVFPHLYSEDKPGDLAKLQTVVESDHYRLVVADIRSMDELDAVFDSEKIDAVIHLAAMAGVRPSIEDPLLYEDVNVKGTLHILEAMRKHGVRKWLCASSSSVYGNNKKVPFSEEDIVDFSISPYAATKKACEVLGHTFYHLHHIDTIMLRFFTVYGERQRPDLAIHKFVKMLDRGEELTMYGEGTTRRDYTYIGDIIAGILGALSYVEQKDRVYEVVNLGTNRTITLRDLIASLEQEIGTKALICTLPNQPGDVEQTYADVSKANRLFGYRPQTDFAEGIHKFVTWYRGNRHG</sequence>
<name>A0A1I1WTS8_9BACL</name>
<gene>
    <name evidence="2" type="ORF">SAMN05216378_1874</name>
</gene>
<dbReference type="EMBL" id="FOMT01000002">
    <property type="protein sequence ID" value="SFD98526.1"/>
    <property type="molecule type" value="Genomic_DNA"/>
</dbReference>
<dbReference type="PANTHER" id="PTHR43000">
    <property type="entry name" value="DTDP-D-GLUCOSE 4,6-DEHYDRATASE-RELATED"/>
    <property type="match status" value="1"/>
</dbReference>
<dbReference type="Proteomes" id="UP000198855">
    <property type="component" value="Unassembled WGS sequence"/>
</dbReference>
<organism evidence="2 3">
    <name type="scientific">Paenibacillus catalpae</name>
    <dbReference type="NCBI Taxonomy" id="1045775"/>
    <lineage>
        <taxon>Bacteria</taxon>
        <taxon>Bacillati</taxon>
        <taxon>Bacillota</taxon>
        <taxon>Bacilli</taxon>
        <taxon>Bacillales</taxon>
        <taxon>Paenibacillaceae</taxon>
        <taxon>Paenibacillus</taxon>
    </lineage>
</organism>
<dbReference type="Gene3D" id="3.40.50.720">
    <property type="entry name" value="NAD(P)-binding Rossmann-like Domain"/>
    <property type="match status" value="1"/>
</dbReference>
<dbReference type="PRINTS" id="PR01713">
    <property type="entry name" value="NUCEPIMERASE"/>
</dbReference>
<keyword evidence="3" id="KW-1185">Reference proteome</keyword>
<proteinExistence type="predicted"/>
<dbReference type="InterPro" id="IPR016040">
    <property type="entry name" value="NAD(P)-bd_dom"/>
</dbReference>
<dbReference type="STRING" id="1045775.SAMN05216378_1874"/>
<dbReference type="SUPFAM" id="SSF51735">
    <property type="entry name" value="NAD(P)-binding Rossmann-fold domains"/>
    <property type="match status" value="1"/>
</dbReference>
<accession>A0A1I1WTS8</accession>
<dbReference type="InterPro" id="IPR036291">
    <property type="entry name" value="NAD(P)-bd_dom_sf"/>
</dbReference>
<dbReference type="AlphaFoldDB" id="A0A1I1WTS8"/>
<evidence type="ECO:0000313" key="3">
    <source>
        <dbReference type="Proteomes" id="UP000198855"/>
    </source>
</evidence>
<reference evidence="3" key="1">
    <citation type="submission" date="2016-10" db="EMBL/GenBank/DDBJ databases">
        <authorList>
            <person name="Varghese N."/>
            <person name="Submissions S."/>
        </authorList>
    </citation>
    <scope>NUCLEOTIDE SEQUENCE [LARGE SCALE GENOMIC DNA]</scope>
    <source>
        <strain evidence="3">CGMCC 1.10784</strain>
    </source>
</reference>